<comment type="caution">
    <text evidence="2">The sequence shown here is derived from an EMBL/GenBank/DDBJ whole genome shotgun (WGS) entry which is preliminary data.</text>
</comment>
<dbReference type="InterPro" id="IPR016181">
    <property type="entry name" value="Acyl_CoA_acyltransferase"/>
</dbReference>
<accession>A0ABV7C945</accession>
<keyword evidence="2" id="KW-0808">Transferase</keyword>
<evidence type="ECO:0000259" key="1">
    <source>
        <dbReference type="PROSITE" id="PS51186"/>
    </source>
</evidence>
<evidence type="ECO:0000313" key="2">
    <source>
        <dbReference type="EMBL" id="MFC3023164.1"/>
    </source>
</evidence>
<dbReference type="CDD" id="cd04301">
    <property type="entry name" value="NAT_SF"/>
    <property type="match status" value="1"/>
</dbReference>
<keyword evidence="3" id="KW-1185">Reference proteome</keyword>
<dbReference type="PANTHER" id="PTHR43259">
    <property type="entry name" value="SPT10P"/>
    <property type="match status" value="1"/>
</dbReference>
<dbReference type="InterPro" id="IPR000182">
    <property type="entry name" value="GNAT_dom"/>
</dbReference>
<proteinExistence type="predicted"/>
<keyword evidence="2" id="KW-0012">Acyltransferase</keyword>
<dbReference type="Pfam" id="PF00583">
    <property type="entry name" value="Acetyltransf_1"/>
    <property type="match status" value="1"/>
</dbReference>
<name>A0ABV7C945_9VIBR</name>
<dbReference type="PROSITE" id="PS51186">
    <property type="entry name" value="GNAT"/>
    <property type="match status" value="1"/>
</dbReference>
<dbReference type="PANTHER" id="PTHR43259:SF1">
    <property type="entry name" value="N-ACETYLTRANSFERASE DOMAIN-CONTAINING PROTEIN"/>
    <property type="match status" value="1"/>
</dbReference>
<dbReference type="SUPFAM" id="SSF55729">
    <property type="entry name" value="Acyl-CoA N-acyltransferases (Nat)"/>
    <property type="match status" value="1"/>
</dbReference>
<reference evidence="3" key="1">
    <citation type="journal article" date="2019" name="Int. J. Syst. Evol. Microbiol.">
        <title>The Global Catalogue of Microorganisms (GCM) 10K type strain sequencing project: providing services to taxonomists for standard genome sequencing and annotation.</title>
        <authorList>
            <consortium name="The Broad Institute Genomics Platform"/>
            <consortium name="The Broad Institute Genome Sequencing Center for Infectious Disease"/>
            <person name="Wu L."/>
            <person name="Ma J."/>
        </authorList>
    </citation>
    <scope>NUCLEOTIDE SEQUENCE [LARGE SCALE GENOMIC DNA]</scope>
    <source>
        <strain evidence="3">KCTC 62784</strain>
    </source>
</reference>
<dbReference type="InterPro" id="IPR052829">
    <property type="entry name" value="N-acetyltransferase_domain"/>
</dbReference>
<sequence length="159" mass="18333">MIVLREMRTEEYPGYCQYFIDDYSREIAENYGHSINVANELAKKELYRCFPNGLQGNEHSLLCIDAEVDGQTKRVGYLWHSIDVVDKSSFIYDFFVSNEYRGLGYGTQAIADLEKKLQDVGVNQIKLRVAYQNKRALKLYQEVGFVITAFNMSKNIGMS</sequence>
<dbReference type="EC" id="2.3.1.-" evidence="2"/>
<dbReference type="EMBL" id="JBHRSE010000033">
    <property type="protein sequence ID" value="MFC3023164.1"/>
    <property type="molecule type" value="Genomic_DNA"/>
</dbReference>
<gene>
    <name evidence="2" type="ORF">ACFODT_04925</name>
</gene>
<dbReference type="Gene3D" id="3.40.630.30">
    <property type="match status" value="1"/>
</dbReference>
<protein>
    <submittedName>
        <fullName evidence="2">GNAT family N-acetyltransferase</fullName>
        <ecNumber evidence="2">2.3.1.-</ecNumber>
    </submittedName>
</protein>
<dbReference type="RefSeq" id="WP_123014913.1">
    <property type="nucleotide sequence ID" value="NZ_AP024912.1"/>
</dbReference>
<dbReference type="GO" id="GO:0016746">
    <property type="term" value="F:acyltransferase activity"/>
    <property type="evidence" value="ECO:0007669"/>
    <property type="project" value="UniProtKB-KW"/>
</dbReference>
<evidence type="ECO:0000313" key="3">
    <source>
        <dbReference type="Proteomes" id="UP001595384"/>
    </source>
</evidence>
<organism evidence="2 3">
    <name type="scientific">Vibrio zhugei</name>
    <dbReference type="NCBI Taxonomy" id="2479546"/>
    <lineage>
        <taxon>Bacteria</taxon>
        <taxon>Pseudomonadati</taxon>
        <taxon>Pseudomonadota</taxon>
        <taxon>Gammaproteobacteria</taxon>
        <taxon>Vibrionales</taxon>
        <taxon>Vibrionaceae</taxon>
        <taxon>Vibrio</taxon>
    </lineage>
</organism>
<feature type="domain" description="N-acetyltransferase" evidence="1">
    <location>
        <begin position="2"/>
        <end position="159"/>
    </location>
</feature>
<dbReference type="Proteomes" id="UP001595384">
    <property type="component" value="Unassembled WGS sequence"/>
</dbReference>